<protein>
    <submittedName>
        <fullName evidence="3">YrrS family protein</fullName>
    </submittedName>
</protein>
<gene>
    <name evidence="3" type="ORF">MY490_05685</name>
</gene>
<reference evidence="3 4" key="1">
    <citation type="submission" date="2022-04" db="EMBL/GenBank/DDBJ databases">
        <title>Mechanism of arsenic methylation and mitigation arsenic toxicity by Bacillus sp. LH14 from an Arsenic-Contaminated Paddy Soil.</title>
        <authorList>
            <person name="Wang D."/>
        </authorList>
    </citation>
    <scope>NUCLEOTIDE SEQUENCE [LARGE SCALE GENOMIC DNA]</scope>
    <source>
        <strain evidence="3 4">LH14</strain>
    </source>
</reference>
<keyword evidence="4" id="KW-1185">Reference proteome</keyword>
<evidence type="ECO:0000313" key="4">
    <source>
        <dbReference type="Proteomes" id="UP000830639"/>
    </source>
</evidence>
<evidence type="ECO:0000259" key="2">
    <source>
        <dbReference type="Pfam" id="PF07423"/>
    </source>
</evidence>
<accession>A0ABY4JNB6</accession>
<name>A0ABY4JNB6_9BACI</name>
<dbReference type="RefSeq" id="WP_248268353.1">
    <property type="nucleotide sequence ID" value="NZ_CP096034.1"/>
</dbReference>
<evidence type="ECO:0000313" key="3">
    <source>
        <dbReference type="EMBL" id="UPM55332.1"/>
    </source>
</evidence>
<keyword evidence="1" id="KW-0472">Membrane</keyword>
<dbReference type="EMBL" id="CP096034">
    <property type="protein sequence ID" value="UPM55332.1"/>
    <property type="molecule type" value="Genomic_DNA"/>
</dbReference>
<feature type="domain" description="DUF1510" evidence="2">
    <location>
        <begin position="104"/>
        <end position="192"/>
    </location>
</feature>
<dbReference type="InterPro" id="IPR009988">
    <property type="entry name" value="DUF1510"/>
</dbReference>
<keyword evidence="1" id="KW-1133">Transmembrane helix</keyword>
<dbReference type="Pfam" id="PF07423">
    <property type="entry name" value="DUF1510"/>
    <property type="match status" value="1"/>
</dbReference>
<proteinExistence type="predicted"/>
<keyword evidence="1" id="KW-0812">Transmembrane</keyword>
<evidence type="ECO:0000256" key="1">
    <source>
        <dbReference type="SAM" id="Phobius"/>
    </source>
</evidence>
<feature type="transmembrane region" description="Helical" evidence="1">
    <location>
        <begin position="21"/>
        <end position="39"/>
    </location>
</feature>
<dbReference type="Proteomes" id="UP000830639">
    <property type="component" value="Chromosome"/>
</dbReference>
<organism evidence="3 4">
    <name type="scientific">Gottfriedia acidiceleris</name>
    <dbReference type="NCBI Taxonomy" id="371036"/>
    <lineage>
        <taxon>Bacteria</taxon>
        <taxon>Bacillati</taxon>
        <taxon>Bacillota</taxon>
        <taxon>Bacilli</taxon>
        <taxon>Bacillales</taxon>
        <taxon>Bacillaceae</taxon>
        <taxon>Gottfriedia</taxon>
    </lineage>
</organism>
<sequence>MSSIEPNKRVQKLRRVRRGNYFYRILLIPLLVGIIYLGIKITLPIVNQQKIEPNTAKAKITRITQEPKQMTDIPNPYQAKYRQKVNEIIKDSINDENIIESTVKEWTPNKTRQIEPHTVHYSHMSQDFYEMEEAVSNAISLTKEDYSVWHIGQGYDQQSIKVYVATNDLSYKYVVYLHWVVKEGWLPILVQEVKELKY</sequence>